<organism evidence="8 9">
    <name type="scientific">Rubripirellula tenax</name>
    <dbReference type="NCBI Taxonomy" id="2528015"/>
    <lineage>
        <taxon>Bacteria</taxon>
        <taxon>Pseudomonadati</taxon>
        <taxon>Planctomycetota</taxon>
        <taxon>Planctomycetia</taxon>
        <taxon>Pirellulales</taxon>
        <taxon>Pirellulaceae</taxon>
        <taxon>Rubripirellula</taxon>
    </lineage>
</organism>
<keyword evidence="3 5" id="KW-0697">Rotamase</keyword>
<reference evidence="8 9" key="1">
    <citation type="submission" date="2019-02" db="EMBL/GenBank/DDBJ databases">
        <title>Deep-cultivation of Planctomycetes and their phenomic and genomic characterization uncovers novel biology.</title>
        <authorList>
            <person name="Wiegand S."/>
            <person name="Jogler M."/>
            <person name="Boedeker C."/>
            <person name="Pinto D."/>
            <person name="Vollmers J."/>
            <person name="Rivas-Marin E."/>
            <person name="Kohn T."/>
            <person name="Peeters S.H."/>
            <person name="Heuer A."/>
            <person name="Rast P."/>
            <person name="Oberbeckmann S."/>
            <person name="Bunk B."/>
            <person name="Jeske O."/>
            <person name="Meyerdierks A."/>
            <person name="Storesund J.E."/>
            <person name="Kallscheuer N."/>
            <person name="Luecker S."/>
            <person name="Lage O.M."/>
            <person name="Pohl T."/>
            <person name="Merkel B.J."/>
            <person name="Hornburger P."/>
            <person name="Mueller R.-W."/>
            <person name="Bruemmer F."/>
            <person name="Labrenz M."/>
            <person name="Spormann A.M."/>
            <person name="Op Den Camp H."/>
            <person name="Overmann J."/>
            <person name="Amann R."/>
            <person name="Jetten M.S.M."/>
            <person name="Mascher T."/>
            <person name="Medema M.H."/>
            <person name="Devos D.P."/>
            <person name="Kaster A.-K."/>
            <person name="Ovreas L."/>
            <person name="Rohde M."/>
            <person name="Galperin M.Y."/>
            <person name="Jogler C."/>
        </authorList>
    </citation>
    <scope>NUCLEOTIDE SEQUENCE [LARGE SCALE GENOMIC DNA]</scope>
    <source>
        <strain evidence="8 9">Poly51</strain>
    </source>
</reference>
<evidence type="ECO:0000256" key="3">
    <source>
        <dbReference type="ARBA" id="ARBA00023110"/>
    </source>
</evidence>
<dbReference type="Proteomes" id="UP000318288">
    <property type="component" value="Unassembled WGS sequence"/>
</dbReference>
<evidence type="ECO:0000256" key="6">
    <source>
        <dbReference type="RuleBase" id="RU003915"/>
    </source>
</evidence>
<dbReference type="EMBL" id="SJPW01000005">
    <property type="protein sequence ID" value="TWU50730.1"/>
    <property type="molecule type" value="Genomic_DNA"/>
</dbReference>
<comment type="caution">
    <text evidence="8">The sequence shown here is derived from an EMBL/GenBank/DDBJ whole genome shotgun (WGS) entry which is preliminary data.</text>
</comment>
<name>A0A5C6ER03_9BACT</name>
<sequence length="109" mass="11699">MRAGVKLDSETVGDGRVATRGDTVTISYHLMLNRGDVVQSHDAYTFTLGARDVIAVLTYGVEGMAVGGRRCFHAGPHLGYRDVGVEGVIPPNAVLHFNVRLLSVSRDSC</sequence>
<gene>
    <name evidence="8" type="primary">fbp</name>
    <name evidence="8" type="ORF">Poly51_40230</name>
</gene>
<evidence type="ECO:0000313" key="9">
    <source>
        <dbReference type="Proteomes" id="UP000318288"/>
    </source>
</evidence>
<proteinExistence type="inferred from homology"/>
<dbReference type="Gene3D" id="3.10.50.40">
    <property type="match status" value="1"/>
</dbReference>
<accession>A0A5C6ER03</accession>
<evidence type="ECO:0000256" key="4">
    <source>
        <dbReference type="ARBA" id="ARBA00023235"/>
    </source>
</evidence>
<dbReference type="InterPro" id="IPR046357">
    <property type="entry name" value="PPIase_dom_sf"/>
</dbReference>
<evidence type="ECO:0000256" key="2">
    <source>
        <dbReference type="ARBA" id="ARBA00006577"/>
    </source>
</evidence>
<dbReference type="RefSeq" id="WP_146459426.1">
    <property type="nucleotide sequence ID" value="NZ_SJPW01000005.1"/>
</dbReference>
<comment type="similarity">
    <text evidence="2 6">Belongs to the FKBP-type PPIase family.</text>
</comment>
<feature type="domain" description="PPIase FKBP-type" evidence="7">
    <location>
        <begin position="21"/>
        <end position="105"/>
    </location>
</feature>
<dbReference type="SUPFAM" id="SSF54534">
    <property type="entry name" value="FKBP-like"/>
    <property type="match status" value="1"/>
</dbReference>
<dbReference type="InterPro" id="IPR001179">
    <property type="entry name" value="PPIase_FKBP_dom"/>
</dbReference>
<dbReference type="Pfam" id="PF00254">
    <property type="entry name" value="FKBP_C"/>
    <property type="match status" value="1"/>
</dbReference>
<comment type="catalytic activity">
    <reaction evidence="1 5 6">
        <text>[protein]-peptidylproline (omega=180) = [protein]-peptidylproline (omega=0)</text>
        <dbReference type="Rhea" id="RHEA:16237"/>
        <dbReference type="Rhea" id="RHEA-COMP:10747"/>
        <dbReference type="Rhea" id="RHEA-COMP:10748"/>
        <dbReference type="ChEBI" id="CHEBI:83833"/>
        <dbReference type="ChEBI" id="CHEBI:83834"/>
        <dbReference type="EC" id="5.2.1.8"/>
    </reaction>
</comment>
<dbReference type="GO" id="GO:0003755">
    <property type="term" value="F:peptidyl-prolyl cis-trans isomerase activity"/>
    <property type="evidence" value="ECO:0007669"/>
    <property type="project" value="UniProtKB-UniRule"/>
</dbReference>
<evidence type="ECO:0000256" key="5">
    <source>
        <dbReference type="PROSITE-ProRule" id="PRU00277"/>
    </source>
</evidence>
<evidence type="ECO:0000256" key="1">
    <source>
        <dbReference type="ARBA" id="ARBA00000971"/>
    </source>
</evidence>
<evidence type="ECO:0000259" key="7">
    <source>
        <dbReference type="PROSITE" id="PS50059"/>
    </source>
</evidence>
<keyword evidence="9" id="KW-1185">Reference proteome</keyword>
<dbReference type="PANTHER" id="PTHR43811:SF19">
    <property type="entry name" value="39 KDA FK506-BINDING NUCLEAR PROTEIN"/>
    <property type="match status" value="1"/>
</dbReference>
<evidence type="ECO:0000313" key="8">
    <source>
        <dbReference type="EMBL" id="TWU50730.1"/>
    </source>
</evidence>
<dbReference type="OrthoDB" id="9814548at2"/>
<dbReference type="PANTHER" id="PTHR43811">
    <property type="entry name" value="FKBP-TYPE PEPTIDYL-PROLYL CIS-TRANS ISOMERASE FKPA"/>
    <property type="match status" value="1"/>
</dbReference>
<keyword evidence="4 5" id="KW-0413">Isomerase</keyword>
<dbReference type="EC" id="5.2.1.8" evidence="6"/>
<protein>
    <recommendedName>
        <fullName evidence="6">Peptidyl-prolyl cis-trans isomerase</fullName>
        <ecNumber evidence="6">5.2.1.8</ecNumber>
    </recommendedName>
</protein>
<dbReference type="PROSITE" id="PS50059">
    <property type="entry name" value="FKBP_PPIASE"/>
    <property type="match status" value="1"/>
</dbReference>
<dbReference type="AlphaFoldDB" id="A0A5C6ER03"/>